<comment type="caution">
    <text evidence="2">The sequence shown here is derived from an EMBL/GenBank/DDBJ whole genome shotgun (WGS) entry which is preliminary data.</text>
</comment>
<dbReference type="STRING" id="1423739.FC85_GL000351"/>
<feature type="transmembrane region" description="Helical" evidence="1">
    <location>
        <begin position="184"/>
        <end position="203"/>
    </location>
</feature>
<organism evidence="2 3">
    <name type="scientific">Lentilactobacillus diolivorans DSM 14421</name>
    <dbReference type="NCBI Taxonomy" id="1423739"/>
    <lineage>
        <taxon>Bacteria</taxon>
        <taxon>Bacillati</taxon>
        <taxon>Bacillota</taxon>
        <taxon>Bacilli</taxon>
        <taxon>Lactobacillales</taxon>
        <taxon>Lactobacillaceae</taxon>
        <taxon>Lentilactobacillus</taxon>
    </lineage>
</organism>
<evidence type="ECO:0000313" key="2">
    <source>
        <dbReference type="EMBL" id="KRL65209.1"/>
    </source>
</evidence>
<dbReference type="PANTHER" id="PTHR40076:SF1">
    <property type="entry name" value="MEMBRANE PROTEIN"/>
    <property type="match status" value="1"/>
</dbReference>
<dbReference type="EMBL" id="AZEY01000073">
    <property type="protein sequence ID" value="KRL65209.1"/>
    <property type="molecule type" value="Genomic_DNA"/>
</dbReference>
<keyword evidence="1" id="KW-1133">Transmembrane helix</keyword>
<dbReference type="AlphaFoldDB" id="A0A0R1S9U4"/>
<dbReference type="PATRIC" id="fig|1423739.3.peg.369"/>
<evidence type="ECO:0000313" key="3">
    <source>
        <dbReference type="Proteomes" id="UP000052013"/>
    </source>
</evidence>
<feature type="transmembrane region" description="Helical" evidence="1">
    <location>
        <begin position="107"/>
        <end position="131"/>
    </location>
</feature>
<keyword evidence="1" id="KW-0472">Membrane</keyword>
<reference evidence="2 3" key="1">
    <citation type="journal article" date="2015" name="Genome Announc.">
        <title>Expanding the biotechnology potential of lactobacilli through comparative genomics of 213 strains and associated genera.</title>
        <authorList>
            <person name="Sun Z."/>
            <person name="Harris H.M."/>
            <person name="McCann A."/>
            <person name="Guo C."/>
            <person name="Argimon S."/>
            <person name="Zhang W."/>
            <person name="Yang X."/>
            <person name="Jeffery I.B."/>
            <person name="Cooney J.C."/>
            <person name="Kagawa T.F."/>
            <person name="Liu W."/>
            <person name="Song Y."/>
            <person name="Salvetti E."/>
            <person name="Wrobel A."/>
            <person name="Rasinkangas P."/>
            <person name="Parkhill J."/>
            <person name="Rea M.C."/>
            <person name="O'Sullivan O."/>
            <person name="Ritari J."/>
            <person name="Douillard F.P."/>
            <person name="Paul Ross R."/>
            <person name="Yang R."/>
            <person name="Briner A.E."/>
            <person name="Felis G.E."/>
            <person name="de Vos W.M."/>
            <person name="Barrangou R."/>
            <person name="Klaenhammer T.R."/>
            <person name="Caufield P.W."/>
            <person name="Cui Y."/>
            <person name="Zhang H."/>
            <person name="O'Toole P.W."/>
        </authorList>
    </citation>
    <scope>NUCLEOTIDE SEQUENCE [LARGE SCALE GENOMIC DNA]</scope>
    <source>
        <strain evidence="2 3">DSM 14421</strain>
    </source>
</reference>
<dbReference type="InterPro" id="IPR010380">
    <property type="entry name" value="DUF975"/>
</dbReference>
<evidence type="ECO:0000256" key="1">
    <source>
        <dbReference type="SAM" id="Phobius"/>
    </source>
</evidence>
<dbReference type="PANTHER" id="PTHR40076">
    <property type="entry name" value="MEMBRANE PROTEIN-RELATED"/>
    <property type="match status" value="1"/>
</dbReference>
<dbReference type="Pfam" id="PF06161">
    <property type="entry name" value="DUF975"/>
    <property type="match status" value="1"/>
</dbReference>
<proteinExistence type="predicted"/>
<feature type="transmembrane region" description="Helical" evidence="1">
    <location>
        <begin position="65"/>
        <end position="86"/>
    </location>
</feature>
<sequence>MLKGGIIMNRAAIKEDAKSILNAHFSFFFLLFLPIFIIEVLIGWFGYGVFERPMVLTVWTNLNSLLSLLLLLLAAGIAFVCIDAMRQKLEYEQPLQKSFTIFINGDYFLGTLLIDILMWIFIFLWSLLLFIPGMIKSLAYSQAIYIYRDAIDRGERIGFLEAITQSRELMDGHKWELFVMQLSFLGWALLVVVTAGIAGIWVLPYSTLSFANYYNELVIQQNAEIAAKAKNITSNPSDSEKTD</sequence>
<dbReference type="Proteomes" id="UP000052013">
    <property type="component" value="Unassembled WGS sequence"/>
</dbReference>
<feature type="transmembrane region" description="Helical" evidence="1">
    <location>
        <begin position="21"/>
        <end position="45"/>
    </location>
</feature>
<accession>A0A0R1S9U4</accession>
<gene>
    <name evidence="2" type="ORF">FC85_GL000351</name>
</gene>
<keyword evidence="1" id="KW-0812">Transmembrane</keyword>
<name>A0A0R1S9U4_9LACO</name>
<protein>
    <submittedName>
        <fullName evidence="2">Integral membrane protein</fullName>
    </submittedName>
</protein>